<dbReference type="PANTHER" id="PTHR44227:SF3">
    <property type="entry name" value="PROTEIN O-MANNOSYL-TRANSFERASE TMTC4"/>
    <property type="match status" value="1"/>
</dbReference>
<organism evidence="19 20">
    <name type="scientific">Drosophila busckii</name>
    <name type="common">Fruit fly</name>
    <dbReference type="NCBI Taxonomy" id="30019"/>
    <lineage>
        <taxon>Eukaryota</taxon>
        <taxon>Metazoa</taxon>
        <taxon>Ecdysozoa</taxon>
        <taxon>Arthropoda</taxon>
        <taxon>Hexapoda</taxon>
        <taxon>Insecta</taxon>
        <taxon>Pterygota</taxon>
        <taxon>Neoptera</taxon>
        <taxon>Endopterygota</taxon>
        <taxon>Diptera</taxon>
        <taxon>Brachycera</taxon>
        <taxon>Muscomorpha</taxon>
        <taxon>Ephydroidea</taxon>
        <taxon>Drosophilidae</taxon>
        <taxon>Drosophila</taxon>
    </lineage>
</organism>
<keyword evidence="7" id="KW-0808">Transferase</keyword>
<comment type="similarity">
    <text evidence="5">Belongs to the TMTC family.</text>
</comment>
<dbReference type="Pfam" id="PF08409">
    <property type="entry name" value="TMTC_DUF1736"/>
    <property type="match status" value="1"/>
</dbReference>
<evidence type="ECO:0000256" key="7">
    <source>
        <dbReference type="ARBA" id="ARBA00022679"/>
    </source>
</evidence>
<evidence type="ECO:0000256" key="15">
    <source>
        <dbReference type="ARBA" id="ARBA00045102"/>
    </source>
</evidence>
<feature type="transmembrane region" description="Helical" evidence="17">
    <location>
        <begin position="94"/>
        <end position="114"/>
    </location>
</feature>
<evidence type="ECO:0000313" key="20">
    <source>
        <dbReference type="Proteomes" id="UP000494163"/>
    </source>
</evidence>
<evidence type="ECO:0000256" key="5">
    <source>
        <dbReference type="ARBA" id="ARBA00007882"/>
    </source>
</evidence>
<dbReference type="UniPathway" id="UPA00378"/>
<dbReference type="Pfam" id="PF13431">
    <property type="entry name" value="TPR_17"/>
    <property type="match status" value="2"/>
</dbReference>
<name>A0A0M4EP35_DROBS</name>
<dbReference type="PROSITE" id="PS50005">
    <property type="entry name" value="TPR"/>
    <property type="match status" value="6"/>
</dbReference>
<keyword evidence="11" id="KW-0256">Endoplasmic reticulum</keyword>
<keyword evidence="9" id="KW-0677">Repeat</keyword>
<dbReference type="GO" id="GO:0005783">
    <property type="term" value="C:endoplasmic reticulum"/>
    <property type="evidence" value="ECO:0007669"/>
    <property type="project" value="UniProtKB-SubCell"/>
</dbReference>
<feature type="domain" description="DUF1736" evidence="18">
    <location>
        <begin position="260"/>
        <end position="332"/>
    </location>
</feature>
<evidence type="ECO:0000256" key="14">
    <source>
        <dbReference type="ARBA" id="ARBA00045085"/>
    </source>
</evidence>
<reference evidence="19 20" key="1">
    <citation type="submission" date="2015-08" db="EMBL/GenBank/DDBJ databases">
        <title>Ancestral chromatin configuration constrains chromatin evolution on differentiating sex chromosomes in Drosophila.</title>
        <authorList>
            <person name="Zhou Q."/>
            <person name="Bachtrog D."/>
        </authorList>
    </citation>
    <scope>NUCLEOTIDE SEQUENCE [LARGE SCALE GENOMIC DNA]</scope>
    <source>
        <tissue evidence="19">Whole larvae</tissue>
    </source>
</reference>
<feature type="transmembrane region" description="Helical" evidence="17">
    <location>
        <begin position="404"/>
        <end position="421"/>
    </location>
</feature>
<dbReference type="EMBL" id="CP012526">
    <property type="protein sequence ID" value="ALC47490.1"/>
    <property type="molecule type" value="Genomic_DNA"/>
</dbReference>
<accession>A0A0M4EP35</accession>
<evidence type="ECO:0000256" key="3">
    <source>
        <dbReference type="ARBA" id="ARBA00004240"/>
    </source>
</evidence>
<feature type="transmembrane region" description="Helical" evidence="17">
    <location>
        <begin position="12"/>
        <end position="32"/>
    </location>
</feature>
<gene>
    <name evidence="19" type="ORF">Dbus_chr3Rg2240</name>
</gene>
<evidence type="ECO:0000256" key="4">
    <source>
        <dbReference type="ARBA" id="ARBA00004922"/>
    </source>
</evidence>
<keyword evidence="10 16" id="KW-0802">TPR repeat</keyword>
<feature type="transmembrane region" description="Helical" evidence="17">
    <location>
        <begin position="238"/>
        <end position="257"/>
    </location>
</feature>
<dbReference type="InterPro" id="IPR019734">
    <property type="entry name" value="TPR_rpt"/>
</dbReference>
<sequence length="706" mass="80897">MFNLNQPHRAALHSFVCQSILVLICLVCYGYGGLSGANFVFDDTVAIVKNKNVNSLPTNWTAIFTHDFWGAPLNSRDSHKSYRPLTTLMFHYEYALLGLSAGYMKFLNLMLHCVNTLLMWRLVRSFFIVALDVERWATLSAALFAAHPVHTEAVSGVVGRAELMFCLIHLLCLLLTVANVDKRSASSYALILLLTAIGMLFKESAVTIPFSCIMVDYFQTSTYMLPWSVQLDAAVNRMRYVCLTTGSLFLLLLRLWWQNFERPHFKEVDNPIAYNDHLLTRGLSQQFLFAINFWLLLCPQWLCFDWAVGCVRLIENMWDIRLQSVIAIYCLVILAFTTFRRLAGLMLSLALIVIPFLPASGIISVGFVIAERVLYVPSIGFCMLSMYGFLYCYEGVSNKKTLRVMLQVSLMLLYAVMMVRTKQRAAEWLTEDKLFTSALTVCPNNAKVHYNIARLATDTGNTTRAFLHYHKAIQLYPNYESALMNLGNLYRENGDLITAEAYIRKALKVYPRFPVAWMNLGIVQSARQKYNEALYSYEQALKLRPGYAVCYYNLGNLFLEQQRYVEAMQNWQQAVALNPRQPKAWANILTMLDNRGMYEDALRISEQSLEHLPHEPSILFIRANVYGKLKHYVEAETLYKQIIALDPNNMLYHTNLGVLYHRWDKLQDAIESYQTAISINASKATTARDNLVKLLKRMEREASPNI</sequence>
<dbReference type="GO" id="GO:0030968">
    <property type="term" value="P:endoplasmic reticulum unfolded protein response"/>
    <property type="evidence" value="ECO:0007669"/>
    <property type="project" value="TreeGrafter"/>
</dbReference>
<evidence type="ECO:0000259" key="18">
    <source>
        <dbReference type="Pfam" id="PF08409"/>
    </source>
</evidence>
<evidence type="ECO:0000256" key="2">
    <source>
        <dbReference type="ARBA" id="ARBA00004141"/>
    </source>
</evidence>
<feature type="repeat" description="TPR" evidence="16">
    <location>
        <begin position="548"/>
        <end position="581"/>
    </location>
</feature>
<evidence type="ECO:0000256" key="11">
    <source>
        <dbReference type="ARBA" id="ARBA00022824"/>
    </source>
</evidence>
<comment type="catalytic activity">
    <reaction evidence="15">
        <text>a di-trans,poly-cis-dolichyl beta-D-mannosyl phosphate + L-seryl-[protein] = 3-O-(alpha-D-mannosyl)-L-seryl-[protein] + a di-trans,poly-cis-dolichyl phosphate + H(+)</text>
        <dbReference type="Rhea" id="RHEA:17377"/>
        <dbReference type="Rhea" id="RHEA-COMP:9863"/>
        <dbReference type="Rhea" id="RHEA-COMP:13546"/>
        <dbReference type="Rhea" id="RHEA-COMP:19498"/>
        <dbReference type="Rhea" id="RHEA-COMP:19501"/>
        <dbReference type="ChEBI" id="CHEBI:15378"/>
        <dbReference type="ChEBI" id="CHEBI:29999"/>
        <dbReference type="ChEBI" id="CHEBI:57683"/>
        <dbReference type="ChEBI" id="CHEBI:58211"/>
        <dbReference type="ChEBI" id="CHEBI:137321"/>
        <dbReference type="EC" id="2.4.1.109"/>
    </reaction>
</comment>
<feature type="transmembrane region" description="Helical" evidence="17">
    <location>
        <begin position="126"/>
        <end position="145"/>
    </location>
</feature>
<comment type="function">
    <text evidence="1">Transfers mannosyl residues to the hydroxyl group of serine or threonine residues.</text>
</comment>
<evidence type="ECO:0000256" key="17">
    <source>
        <dbReference type="SAM" id="Phobius"/>
    </source>
</evidence>
<keyword evidence="8 17" id="KW-0812">Transmembrane</keyword>
<dbReference type="Pfam" id="PF13414">
    <property type="entry name" value="TPR_11"/>
    <property type="match status" value="1"/>
</dbReference>
<dbReference type="AlphaFoldDB" id="A0A0M4EP35"/>
<evidence type="ECO:0000256" key="10">
    <source>
        <dbReference type="ARBA" id="ARBA00022803"/>
    </source>
</evidence>
<proteinExistence type="inferred from homology"/>
<dbReference type="OMA" id="HWQHAVA"/>
<evidence type="ECO:0000256" key="1">
    <source>
        <dbReference type="ARBA" id="ARBA00003582"/>
    </source>
</evidence>
<feature type="repeat" description="TPR" evidence="16">
    <location>
        <begin position="446"/>
        <end position="479"/>
    </location>
</feature>
<feature type="transmembrane region" description="Helical" evidence="17">
    <location>
        <begin position="287"/>
        <end position="308"/>
    </location>
</feature>
<evidence type="ECO:0000313" key="19">
    <source>
        <dbReference type="EMBL" id="ALC47490.1"/>
    </source>
</evidence>
<evidence type="ECO:0000256" key="8">
    <source>
        <dbReference type="ARBA" id="ARBA00022692"/>
    </source>
</evidence>
<feature type="repeat" description="TPR" evidence="16">
    <location>
        <begin position="514"/>
        <end position="547"/>
    </location>
</feature>
<feature type="transmembrane region" description="Helical" evidence="17">
    <location>
        <begin position="190"/>
        <end position="218"/>
    </location>
</feature>
<feature type="transmembrane region" description="Helical" evidence="17">
    <location>
        <begin position="346"/>
        <end position="369"/>
    </location>
</feature>
<evidence type="ECO:0000256" key="9">
    <source>
        <dbReference type="ARBA" id="ARBA00022737"/>
    </source>
</evidence>
<dbReference type="PANTHER" id="PTHR44227">
    <property type="match status" value="1"/>
</dbReference>
<dbReference type="InterPro" id="IPR013618">
    <property type="entry name" value="TMTC_DUF1736"/>
</dbReference>
<dbReference type="InterPro" id="IPR011990">
    <property type="entry name" value="TPR-like_helical_dom_sf"/>
</dbReference>
<evidence type="ECO:0000256" key="16">
    <source>
        <dbReference type="PROSITE-ProRule" id="PRU00339"/>
    </source>
</evidence>
<comment type="subcellular location">
    <subcellularLocation>
        <location evidence="3">Endoplasmic reticulum</location>
    </subcellularLocation>
    <subcellularLocation>
        <location evidence="2">Membrane</location>
        <topology evidence="2">Multi-pass membrane protein</topology>
    </subcellularLocation>
</comment>
<dbReference type="PROSITE" id="PS50293">
    <property type="entry name" value="TPR_REGION"/>
    <property type="match status" value="2"/>
</dbReference>
<dbReference type="Gene3D" id="1.25.40.10">
    <property type="entry name" value="Tetratricopeptide repeat domain"/>
    <property type="match status" value="4"/>
</dbReference>
<evidence type="ECO:0000256" key="6">
    <source>
        <dbReference type="ARBA" id="ARBA00012839"/>
    </source>
</evidence>
<protein>
    <recommendedName>
        <fullName evidence="6">dolichyl-phosphate-mannose--protein mannosyltransferase</fullName>
        <ecNumber evidence="6">2.4.1.109</ecNumber>
    </recommendedName>
</protein>
<feature type="repeat" description="TPR" evidence="16">
    <location>
        <begin position="480"/>
        <end position="513"/>
    </location>
</feature>
<comment type="pathway">
    <text evidence="4">Protein modification; protein glycosylation.</text>
</comment>
<dbReference type="SMART" id="SM00028">
    <property type="entry name" value="TPR"/>
    <property type="match status" value="7"/>
</dbReference>
<dbReference type="OrthoDB" id="19588at2759"/>
<dbReference type="SUPFAM" id="SSF48452">
    <property type="entry name" value="TPR-like"/>
    <property type="match status" value="1"/>
</dbReference>
<keyword evidence="13 17" id="KW-0472">Membrane</keyword>
<dbReference type="Proteomes" id="UP000494163">
    <property type="component" value="Chromosome 3R"/>
</dbReference>
<keyword evidence="20" id="KW-1185">Reference proteome</keyword>
<evidence type="ECO:0000256" key="13">
    <source>
        <dbReference type="ARBA" id="ARBA00023136"/>
    </source>
</evidence>
<keyword evidence="12 17" id="KW-1133">Transmembrane helix</keyword>
<dbReference type="EC" id="2.4.1.109" evidence="6"/>
<dbReference type="SMR" id="A0A0M4EP35"/>
<dbReference type="InterPro" id="IPR052346">
    <property type="entry name" value="O-mannosyl-transferase_TMTC"/>
</dbReference>
<dbReference type="GO" id="GO:0016020">
    <property type="term" value="C:membrane"/>
    <property type="evidence" value="ECO:0007669"/>
    <property type="project" value="UniProtKB-SubCell"/>
</dbReference>
<feature type="transmembrane region" description="Helical" evidence="17">
    <location>
        <begin position="157"/>
        <end position="178"/>
    </location>
</feature>
<feature type="repeat" description="TPR" evidence="16">
    <location>
        <begin position="650"/>
        <end position="683"/>
    </location>
</feature>
<comment type="catalytic activity">
    <reaction evidence="14">
        <text>a di-trans,poly-cis-dolichyl beta-D-mannosyl phosphate + L-threonyl-[protein] = 3-O-(alpha-D-mannosyl)-L-threonyl-[protein] + a di-trans,poly-cis-dolichyl phosphate + H(+)</text>
        <dbReference type="Rhea" id="RHEA:53396"/>
        <dbReference type="Rhea" id="RHEA-COMP:11060"/>
        <dbReference type="Rhea" id="RHEA-COMP:13547"/>
        <dbReference type="Rhea" id="RHEA-COMP:19498"/>
        <dbReference type="Rhea" id="RHEA-COMP:19501"/>
        <dbReference type="ChEBI" id="CHEBI:15378"/>
        <dbReference type="ChEBI" id="CHEBI:30013"/>
        <dbReference type="ChEBI" id="CHEBI:57683"/>
        <dbReference type="ChEBI" id="CHEBI:58211"/>
        <dbReference type="ChEBI" id="CHEBI:137323"/>
        <dbReference type="EC" id="2.4.1.109"/>
    </reaction>
</comment>
<evidence type="ECO:0000256" key="12">
    <source>
        <dbReference type="ARBA" id="ARBA00022989"/>
    </source>
</evidence>
<feature type="repeat" description="TPR" evidence="16">
    <location>
        <begin position="616"/>
        <end position="649"/>
    </location>
</feature>
<dbReference type="GO" id="GO:0004169">
    <property type="term" value="F:dolichyl-phosphate-mannose-protein mannosyltransferase activity"/>
    <property type="evidence" value="ECO:0007669"/>
    <property type="project" value="UniProtKB-EC"/>
</dbReference>
<feature type="transmembrane region" description="Helical" evidence="17">
    <location>
        <begin position="320"/>
        <end position="339"/>
    </location>
</feature>
<dbReference type="STRING" id="30019.A0A0M4EP35"/>
<feature type="transmembrane region" description="Helical" evidence="17">
    <location>
        <begin position="375"/>
        <end position="392"/>
    </location>
</feature>